<dbReference type="AlphaFoldDB" id="A0A9J6ZEB0"/>
<keyword evidence="1" id="KW-1133">Transmembrane helix</keyword>
<protein>
    <submittedName>
        <fullName evidence="2">Uncharacterized protein</fullName>
    </submittedName>
</protein>
<organism evidence="2 3">
    <name type="scientific">Candidatus Pristimantibacillus lignocellulolyticus</name>
    <dbReference type="NCBI Taxonomy" id="2994561"/>
    <lineage>
        <taxon>Bacteria</taxon>
        <taxon>Bacillati</taxon>
        <taxon>Bacillota</taxon>
        <taxon>Bacilli</taxon>
        <taxon>Bacillales</taxon>
        <taxon>Paenibacillaceae</taxon>
        <taxon>Candidatus Pristimantibacillus</taxon>
    </lineage>
</organism>
<dbReference type="KEGG" id="plig:NAG76_20340"/>
<keyword evidence="1" id="KW-0812">Transmembrane</keyword>
<name>A0A9J6ZEB0_9BACL</name>
<sequence length="60" mass="7102">MKSRNKYIKMIDQYSRLAIKCVVICLFVIIIVQTILQVNSIRQRIVPTERWEGEHIQSTP</sequence>
<dbReference type="Proteomes" id="UP001056756">
    <property type="component" value="Chromosome"/>
</dbReference>
<evidence type="ECO:0000256" key="1">
    <source>
        <dbReference type="SAM" id="Phobius"/>
    </source>
</evidence>
<proteinExistence type="predicted"/>
<reference evidence="2" key="1">
    <citation type="submission" date="2022-05" db="EMBL/GenBank/DDBJ databases">
        <title>Novel bacterial taxa in a minimal lignocellulolytic consortium and its capacity to transform plastics disclosed by genome-resolved metagenomics.</title>
        <authorList>
            <person name="Rodriguez C.A.D."/>
            <person name="Diaz-Garcia L."/>
            <person name="Herrera K."/>
            <person name="Tarazona N.A."/>
            <person name="Sproer C."/>
            <person name="Overmann J."/>
            <person name="Jimenez D.J."/>
        </authorList>
    </citation>
    <scope>NUCLEOTIDE SEQUENCE</scope>
    <source>
        <strain evidence="2">MAG5</strain>
    </source>
</reference>
<accession>A0A9J6ZEB0</accession>
<keyword evidence="1" id="KW-0472">Membrane</keyword>
<feature type="transmembrane region" description="Helical" evidence="1">
    <location>
        <begin position="21"/>
        <end position="38"/>
    </location>
</feature>
<evidence type="ECO:0000313" key="2">
    <source>
        <dbReference type="EMBL" id="URN94145.1"/>
    </source>
</evidence>
<gene>
    <name evidence="2" type="ORF">NAG76_20340</name>
</gene>
<evidence type="ECO:0000313" key="3">
    <source>
        <dbReference type="Proteomes" id="UP001056756"/>
    </source>
</evidence>
<dbReference type="EMBL" id="CP097899">
    <property type="protein sequence ID" value="URN94145.1"/>
    <property type="molecule type" value="Genomic_DNA"/>
</dbReference>